<dbReference type="AlphaFoldDB" id="Q5YZ82"/>
<reference evidence="3 4" key="1">
    <citation type="journal article" date="2004" name="Proc. Natl. Acad. Sci. U.S.A.">
        <title>The complete genomic sequence of Nocardia farcinica IFM 10152.</title>
        <authorList>
            <person name="Ishikawa J."/>
            <person name="Yamashita A."/>
            <person name="Mikami Y."/>
            <person name="Hoshino Y."/>
            <person name="Kurita H."/>
            <person name="Hotta K."/>
            <person name="Shiba T."/>
            <person name="Hattori M."/>
        </authorList>
    </citation>
    <scope>NUCLEOTIDE SEQUENCE [LARGE SCALE GENOMIC DNA]</scope>
    <source>
        <strain evidence="3 4">IFM 10152</strain>
    </source>
</reference>
<dbReference type="InterPro" id="IPR036691">
    <property type="entry name" value="Endo/exonu/phosph_ase_sf"/>
</dbReference>
<keyword evidence="1" id="KW-1133">Transmembrane helix</keyword>
<keyword evidence="1" id="KW-0812">Transmembrane</keyword>
<name>Q5YZ82_NOCFA</name>
<dbReference type="Gene3D" id="3.60.10.10">
    <property type="entry name" value="Endonuclease/exonuclease/phosphatase"/>
    <property type="match status" value="1"/>
</dbReference>
<dbReference type="GO" id="GO:0003824">
    <property type="term" value="F:catalytic activity"/>
    <property type="evidence" value="ECO:0007669"/>
    <property type="project" value="InterPro"/>
</dbReference>
<accession>Q5YZ82</accession>
<dbReference type="STRING" id="247156.NFA_16630"/>
<dbReference type="HOGENOM" id="CLU_052333_1_0_11"/>
<dbReference type="eggNOG" id="COG3021">
    <property type="taxonomic scope" value="Bacteria"/>
</dbReference>
<evidence type="ECO:0000259" key="2">
    <source>
        <dbReference type="Pfam" id="PF03372"/>
    </source>
</evidence>
<evidence type="ECO:0000313" key="3">
    <source>
        <dbReference type="EMBL" id="BAD56509.1"/>
    </source>
</evidence>
<sequence>MRVASRPLAGPPRVGDMRMWTMRAVLGLGWCGLLVGIAGIVLHLRGWRSQWPALVASGASYFMLGALVALLLFLIVRGWRSAAVAGVVVAAVVWTQLPAFLPDGRAASGPELRVLQSNLLFGGSDLDAVVWEVRGRGVELLTVQELTPDAAHQLTADLAADLPYHHLEPGPGGAGTGIFSRYPLHDTRKLDGFLLANLSATMDHPQRGPVTVFAVHPVPPPMNFPAWSAEMRRLREVLDVQQGPAVVGGDFNATMDHALFRDLLRGRFASAAELAGAGPLPTWPADRAWGPVIGIDHVLVADGGAGRVESITIPGSDHRAVYAELRLPG</sequence>
<feature type="transmembrane region" description="Helical" evidence="1">
    <location>
        <begin position="54"/>
        <end position="76"/>
    </location>
</feature>
<dbReference type="Pfam" id="PF03372">
    <property type="entry name" value="Exo_endo_phos"/>
    <property type="match status" value="1"/>
</dbReference>
<dbReference type="SUPFAM" id="SSF56219">
    <property type="entry name" value="DNase I-like"/>
    <property type="match status" value="1"/>
</dbReference>
<evidence type="ECO:0000256" key="1">
    <source>
        <dbReference type="SAM" id="Phobius"/>
    </source>
</evidence>
<keyword evidence="1" id="KW-0472">Membrane</keyword>
<feature type="transmembrane region" description="Helical" evidence="1">
    <location>
        <begin position="82"/>
        <end position="101"/>
    </location>
</feature>
<proteinExistence type="predicted"/>
<dbReference type="EMBL" id="AP006618">
    <property type="protein sequence ID" value="BAD56509.1"/>
    <property type="molecule type" value="Genomic_DNA"/>
</dbReference>
<gene>
    <name evidence="3" type="ordered locus">NFA_16630</name>
</gene>
<feature type="transmembrane region" description="Helical" evidence="1">
    <location>
        <begin position="20"/>
        <end position="42"/>
    </location>
</feature>
<dbReference type="Proteomes" id="UP000006820">
    <property type="component" value="Chromosome"/>
</dbReference>
<evidence type="ECO:0000313" key="4">
    <source>
        <dbReference type="Proteomes" id="UP000006820"/>
    </source>
</evidence>
<organism evidence="3 4">
    <name type="scientific">Nocardia farcinica (strain IFM 10152)</name>
    <dbReference type="NCBI Taxonomy" id="247156"/>
    <lineage>
        <taxon>Bacteria</taxon>
        <taxon>Bacillati</taxon>
        <taxon>Actinomycetota</taxon>
        <taxon>Actinomycetes</taxon>
        <taxon>Mycobacteriales</taxon>
        <taxon>Nocardiaceae</taxon>
        <taxon>Nocardia</taxon>
    </lineage>
</organism>
<dbReference type="KEGG" id="nfa:NFA_16630"/>
<protein>
    <recommendedName>
        <fullName evidence="2">Endonuclease/exonuclease/phosphatase domain-containing protein</fullName>
    </recommendedName>
</protein>
<dbReference type="InterPro" id="IPR005135">
    <property type="entry name" value="Endo/exonuclease/phosphatase"/>
</dbReference>
<feature type="domain" description="Endonuclease/exonuclease/phosphatase" evidence="2">
    <location>
        <begin position="129"/>
        <end position="318"/>
    </location>
</feature>
<keyword evidence="4" id="KW-1185">Reference proteome</keyword>